<organism evidence="4 5">
    <name type="scientific">Eiseniibacteriota bacterium</name>
    <dbReference type="NCBI Taxonomy" id="2212470"/>
    <lineage>
        <taxon>Bacteria</taxon>
        <taxon>Candidatus Eiseniibacteriota</taxon>
    </lineage>
</organism>
<dbReference type="EMBL" id="JACRIW010000098">
    <property type="protein sequence ID" value="MBI5170573.1"/>
    <property type="molecule type" value="Genomic_DNA"/>
</dbReference>
<proteinExistence type="predicted"/>
<accession>A0A933SHS2</accession>
<dbReference type="GO" id="GO:0016798">
    <property type="term" value="F:hydrolase activity, acting on glycosyl bonds"/>
    <property type="evidence" value="ECO:0007669"/>
    <property type="project" value="UniProtKB-KW"/>
</dbReference>
<dbReference type="SMART" id="SM00642">
    <property type="entry name" value="Aamy"/>
    <property type="match status" value="1"/>
</dbReference>
<dbReference type="InterPro" id="IPR006047">
    <property type="entry name" value="GH13_cat_dom"/>
</dbReference>
<dbReference type="Pfam" id="PF00128">
    <property type="entry name" value="Alpha-amylase"/>
    <property type="match status" value="1"/>
</dbReference>
<name>A0A933SHS2_UNCEI</name>
<dbReference type="Gene3D" id="2.60.40.1180">
    <property type="entry name" value="Golgi alpha-mannosidase II"/>
    <property type="match status" value="1"/>
</dbReference>
<dbReference type="SUPFAM" id="SSF51445">
    <property type="entry name" value="(Trans)glycosidases"/>
    <property type="match status" value="1"/>
</dbReference>
<keyword evidence="2" id="KW-0326">Glycosidase</keyword>
<evidence type="ECO:0000256" key="2">
    <source>
        <dbReference type="ARBA" id="ARBA00023295"/>
    </source>
</evidence>
<dbReference type="PANTHER" id="PTHR10357">
    <property type="entry name" value="ALPHA-AMYLASE FAMILY MEMBER"/>
    <property type="match status" value="1"/>
</dbReference>
<dbReference type="Proteomes" id="UP000696931">
    <property type="component" value="Unassembled WGS sequence"/>
</dbReference>
<gene>
    <name evidence="4" type="ORF">HZA61_13880</name>
</gene>
<dbReference type="AlphaFoldDB" id="A0A933SHS2"/>
<keyword evidence="1" id="KW-0378">Hydrolase</keyword>
<feature type="domain" description="Glycosyl hydrolase family 13 catalytic" evidence="3">
    <location>
        <begin position="2"/>
        <end position="218"/>
    </location>
</feature>
<evidence type="ECO:0000313" key="4">
    <source>
        <dbReference type="EMBL" id="MBI5170573.1"/>
    </source>
</evidence>
<comment type="caution">
    <text evidence="4">The sequence shown here is derived from an EMBL/GenBank/DDBJ whole genome shotgun (WGS) entry which is preliminary data.</text>
</comment>
<protein>
    <recommendedName>
        <fullName evidence="3">Glycosyl hydrolase family 13 catalytic domain-containing protein</fullName>
    </recommendedName>
</protein>
<evidence type="ECO:0000313" key="5">
    <source>
        <dbReference type="Proteomes" id="UP000696931"/>
    </source>
</evidence>
<reference evidence="4" key="1">
    <citation type="submission" date="2020-07" db="EMBL/GenBank/DDBJ databases">
        <title>Huge and variable diversity of episymbiotic CPR bacteria and DPANN archaea in groundwater ecosystems.</title>
        <authorList>
            <person name="He C.Y."/>
            <person name="Keren R."/>
            <person name="Whittaker M."/>
            <person name="Farag I.F."/>
            <person name="Doudna J."/>
            <person name="Cate J.H.D."/>
            <person name="Banfield J.F."/>
        </authorList>
    </citation>
    <scope>NUCLEOTIDE SEQUENCE</scope>
    <source>
        <strain evidence="4">NC_groundwater_1813_Pr3_B-0.1um_71_17</strain>
    </source>
</reference>
<dbReference type="SUPFAM" id="SSF51011">
    <property type="entry name" value="Glycosyl hydrolase domain"/>
    <property type="match status" value="1"/>
</dbReference>
<dbReference type="PANTHER" id="PTHR10357:SF210">
    <property type="entry name" value="MALTODEXTRIN GLUCOSIDASE"/>
    <property type="match status" value="1"/>
</dbReference>
<feature type="non-terminal residue" evidence="4">
    <location>
        <position position="1"/>
    </location>
</feature>
<dbReference type="GO" id="GO:0005975">
    <property type="term" value="P:carbohydrate metabolic process"/>
    <property type="evidence" value="ECO:0007669"/>
    <property type="project" value="InterPro"/>
</dbReference>
<sequence length="308" mass="34146">LSRDDKAEIPIKDVKDAQPNIGLVTYLLDATTYWLKDADVDGVRLDVPNEVPFWFWKLFNQRVKSVKPDAYIVGELWGNASDYVRPGVYDAVMNYAFFRDPVLKFLGQGQGTAAEFDAALSTGRLTYPAQAVEVQMNLIDSHDTVRFLSQVGGNAARLQLASLFQMTYVGAPAIYYGDEIAMEGQRDPDCRRPFVWDWEKDPKRVAMHAWYTKLANLRLAHSALRAGDFLTRKAEGMTYVYSRVGGGEEFLIAINAGRSPMAVSLDLSPWGGKVTAVDALEGGAAQSWTGTATLQMAPESGRIFKITK</sequence>
<evidence type="ECO:0000256" key="1">
    <source>
        <dbReference type="ARBA" id="ARBA00022801"/>
    </source>
</evidence>
<dbReference type="InterPro" id="IPR017853">
    <property type="entry name" value="GH"/>
</dbReference>
<evidence type="ECO:0000259" key="3">
    <source>
        <dbReference type="SMART" id="SM00642"/>
    </source>
</evidence>
<dbReference type="InterPro" id="IPR013780">
    <property type="entry name" value="Glyco_hydro_b"/>
</dbReference>
<dbReference type="Gene3D" id="3.20.20.80">
    <property type="entry name" value="Glycosidases"/>
    <property type="match status" value="1"/>
</dbReference>